<dbReference type="Pfam" id="PF25024">
    <property type="entry name" value="EGF_TEN"/>
    <property type="match status" value="1"/>
</dbReference>
<evidence type="ECO:0000259" key="5">
    <source>
        <dbReference type="PROSITE" id="PS50026"/>
    </source>
</evidence>
<feature type="disulfide bond" evidence="4">
    <location>
        <begin position="210"/>
        <end position="220"/>
    </location>
</feature>
<organism evidence="6 7">
    <name type="scientific">Monosiga brevicollis</name>
    <name type="common">Choanoflagellate</name>
    <dbReference type="NCBI Taxonomy" id="81824"/>
    <lineage>
        <taxon>Eukaryota</taxon>
        <taxon>Choanoflagellata</taxon>
        <taxon>Craspedida</taxon>
        <taxon>Salpingoecidae</taxon>
        <taxon>Monosiga</taxon>
    </lineage>
</organism>
<keyword evidence="2" id="KW-0677">Repeat</keyword>
<accession>A9UTJ9</accession>
<dbReference type="SMART" id="SM00181">
    <property type="entry name" value="EGF"/>
    <property type="match status" value="5"/>
</dbReference>
<evidence type="ECO:0000313" key="7">
    <source>
        <dbReference type="Proteomes" id="UP000001357"/>
    </source>
</evidence>
<evidence type="ECO:0000313" key="6">
    <source>
        <dbReference type="EMBL" id="EDQ91506.1"/>
    </source>
</evidence>
<dbReference type="PROSITE" id="PS01186">
    <property type="entry name" value="EGF_2"/>
    <property type="match status" value="3"/>
</dbReference>
<dbReference type="PROSITE" id="PS50026">
    <property type="entry name" value="EGF_3"/>
    <property type="match status" value="3"/>
</dbReference>
<protein>
    <recommendedName>
        <fullName evidence="5">EGF-like domain-containing protein</fullName>
    </recommendedName>
</protein>
<dbReference type="PROSITE" id="PS00022">
    <property type="entry name" value="EGF_1"/>
    <property type="match status" value="4"/>
</dbReference>
<evidence type="ECO:0000256" key="4">
    <source>
        <dbReference type="PROSITE-ProRule" id="PRU00076"/>
    </source>
</evidence>
<dbReference type="InterPro" id="IPR000742">
    <property type="entry name" value="EGF"/>
</dbReference>
<dbReference type="PANTHER" id="PTHR11219:SF69">
    <property type="entry name" value="TENEURIN-A"/>
    <property type="match status" value="1"/>
</dbReference>
<feature type="non-terminal residue" evidence="6">
    <location>
        <position position="1"/>
    </location>
</feature>
<dbReference type="InParanoid" id="A9UTJ9"/>
<keyword evidence="3 4" id="KW-1015">Disulfide bond</keyword>
<evidence type="ECO:0000256" key="2">
    <source>
        <dbReference type="ARBA" id="ARBA00022737"/>
    </source>
</evidence>
<reference evidence="6 7" key="1">
    <citation type="journal article" date="2008" name="Nature">
        <title>The genome of the choanoflagellate Monosiga brevicollis and the origin of metazoans.</title>
        <authorList>
            <consortium name="JGI Sequencing"/>
            <person name="King N."/>
            <person name="Westbrook M.J."/>
            <person name="Young S.L."/>
            <person name="Kuo A."/>
            <person name="Abedin M."/>
            <person name="Chapman J."/>
            <person name="Fairclough S."/>
            <person name="Hellsten U."/>
            <person name="Isogai Y."/>
            <person name="Letunic I."/>
            <person name="Marr M."/>
            <person name="Pincus D."/>
            <person name="Putnam N."/>
            <person name="Rokas A."/>
            <person name="Wright K.J."/>
            <person name="Zuzow R."/>
            <person name="Dirks W."/>
            <person name="Good M."/>
            <person name="Goodstein D."/>
            <person name="Lemons D."/>
            <person name="Li W."/>
            <person name="Lyons J.B."/>
            <person name="Morris A."/>
            <person name="Nichols S."/>
            <person name="Richter D.J."/>
            <person name="Salamov A."/>
            <person name="Bork P."/>
            <person name="Lim W.A."/>
            <person name="Manning G."/>
            <person name="Miller W.T."/>
            <person name="McGinnis W."/>
            <person name="Shapiro H."/>
            <person name="Tjian R."/>
            <person name="Grigoriev I.V."/>
            <person name="Rokhsar D."/>
        </authorList>
    </citation>
    <scope>NUCLEOTIDE SEQUENCE [LARGE SCALE GENOMIC DNA]</scope>
    <source>
        <strain evidence="7">MX1 / ATCC 50154</strain>
    </source>
</reference>
<proteinExistence type="predicted"/>
<dbReference type="AlphaFoldDB" id="A9UTJ9"/>
<feature type="disulfide bond" evidence="4">
    <location>
        <begin position="81"/>
        <end position="90"/>
    </location>
</feature>
<dbReference type="EMBL" id="CH991545">
    <property type="protein sequence ID" value="EDQ91506.1"/>
    <property type="molecule type" value="Genomic_DNA"/>
</dbReference>
<dbReference type="OMA" id="RQACELP"/>
<feature type="disulfide bond" evidence="4">
    <location>
        <begin position="233"/>
        <end position="242"/>
    </location>
</feature>
<dbReference type="eggNOG" id="KOG1225">
    <property type="taxonomic scope" value="Eukaryota"/>
</dbReference>
<name>A9UTJ9_MONBE</name>
<feature type="domain" description="EGF-like" evidence="5">
    <location>
        <begin position="55"/>
        <end position="91"/>
    </location>
</feature>
<keyword evidence="7" id="KW-1185">Reference proteome</keyword>
<dbReference type="PANTHER" id="PTHR11219">
    <property type="entry name" value="TENEURIN AND N-ACETYLGLUCOSAMINE-1-PHOSPHODIESTER ALPHA-N-ACETYLGLUCOSAMINIDASE"/>
    <property type="match status" value="1"/>
</dbReference>
<dbReference type="RefSeq" id="XP_001743928.1">
    <property type="nucleotide sequence ID" value="XM_001743876.1"/>
</dbReference>
<dbReference type="SUPFAM" id="SSF57196">
    <property type="entry name" value="EGF/Laminin"/>
    <property type="match status" value="1"/>
</dbReference>
<gene>
    <name evidence="6" type="ORF">MONBRDRAFT_2753</name>
</gene>
<feature type="disulfide bond" evidence="4">
    <location>
        <begin position="154"/>
        <end position="163"/>
    </location>
</feature>
<dbReference type="InterPro" id="IPR051216">
    <property type="entry name" value="Teneurin"/>
</dbReference>
<keyword evidence="1 4" id="KW-0245">EGF-like domain</keyword>
<dbReference type="Gene3D" id="2.10.25.10">
    <property type="entry name" value="Laminin"/>
    <property type="match status" value="4"/>
</dbReference>
<feature type="domain" description="EGF-like" evidence="5">
    <location>
        <begin position="206"/>
        <end position="242"/>
    </location>
</feature>
<comment type="caution">
    <text evidence="4">Lacks conserved residue(s) required for the propagation of feature annotation.</text>
</comment>
<feature type="disulfide bond" evidence="4">
    <location>
        <begin position="214"/>
        <end position="231"/>
    </location>
</feature>
<evidence type="ECO:0000256" key="1">
    <source>
        <dbReference type="ARBA" id="ARBA00022536"/>
    </source>
</evidence>
<evidence type="ECO:0000256" key="3">
    <source>
        <dbReference type="ARBA" id="ARBA00023157"/>
    </source>
</evidence>
<feature type="domain" description="EGF-like" evidence="5">
    <location>
        <begin position="128"/>
        <end position="164"/>
    </location>
</feature>
<feature type="non-terminal residue" evidence="6">
    <location>
        <position position="242"/>
    </location>
</feature>
<dbReference type="KEGG" id="mbr:MONBRDRAFT_2753"/>
<dbReference type="GeneID" id="5889130"/>
<dbReference type="Proteomes" id="UP000001357">
    <property type="component" value="Unassembled WGS sequence"/>
</dbReference>
<sequence length="242" mass="25067">CAEECSGNGECNPDGKCECAPCFHGVLCDESCSGHGVCTAEVCECDDDWGGDLCQSPICPGEDGACNGHGACNSYLHECVCGVGWSGDDCSPAICFDGPSCTRECSNHGTCVNGGCECDTAWWGERCGIRGCPGVGESCSGHGTCNPEEQVCRCDPGWRGVDCNTPDCPGEPDCNARGDCDPDEAYSRPICGTCGCAAGWTGTFCTEFDCANNCSAHGTCVWDNGDDLPHCECEPGFAGDNC</sequence>